<dbReference type="InterPro" id="IPR001584">
    <property type="entry name" value="Integrase_cat-core"/>
</dbReference>
<dbReference type="PANTHER" id="PTHR37984">
    <property type="entry name" value="PROTEIN CBG26694"/>
    <property type="match status" value="1"/>
</dbReference>
<organism evidence="4 5">
    <name type="scientific">Huso huso</name>
    <name type="common">Beluga</name>
    <name type="synonym">Acipenser huso</name>
    <dbReference type="NCBI Taxonomy" id="61971"/>
    <lineage>
        <taxon>Eukaryota</taxon>
        <taxon>Metazoa</taxon>
        <taxon>Chordata</taxon>
        <taxon>Craniata</taxon>
        <taxon>Vertebrata</taxon>
        <taxon>Euteleostomi</taxon>
        <taxon>Actinopterygii</taxon>
        <taxon>Chondrostei</taxon>
        <taxon>Acipenseriformes</taxon>
        <taxon>Acipenseridae</taxon>
        <taxon>Huso</taxon>
    </lineage>
</organism>
<dbReference type="PANTHER" id="PTHR37984:SF9">
    <property type="entry name" value="INTEGRASE CATALYTIC DOMAIN-CONTAINING PROTEIN"/>
    <property type="match status" value="1"/>
</dbReference>
<dbReference type="Gene3D" id="3.30.420.10">
    <property type="entry name" value="Ribonuclease H-like superfamily/Ribonuclease H"/>
    <property type="match status" value="1"/>
</dbReference>
<keyword evidence="5" id="KW-1185">Reference proteome</keyword>
<accession>A0ABR1A1C6</accession>
<evidence type="ECO:0000313" key="5">
    <source>
        <dbReference type="Proteomes" id="UP001369086"/>
    </source>
</evidence>
<dbReference type="SUPFAM" id="SSF53098">
    <property type="entry name" value="Ribonuclease H-like"/>
    <property type="match status" value="1"/>
</dbReference>
<protein>
    <recommendedName>
        <fullName evidence="1">Gypsy retrotransposon integrase-like protein 1</fullName>
    </recommendedName>
</protein>
<proteinExistence type="predicted"/>
<dbReference type="Proteomes" id="UP001369086">
    <property type="component" value="Unassembled WGS sequence"/>
</dbReference>
<dbReference type="EMBL" id="JAHFZB010000004">
    <property type="protein sequence ID" value="KAK6490724.1"/>
    <property type="molecule type" value="Genomic_DNA"/>
</dbReference>
<dbReference type="InterPro" id="IPR036397">
    <property type="entry name" value="RNaseH_sf"/>
</dbReference>
<name>A0ABR1A1C6_HUSHU</name>
<evidence type="ECO:0000256" key="1">
    <source>
        <dbReference type="ARBA" id="ARBA00039658"/>
    </source>
</evidence>
<gene>
    <name evidence="4" type="ORF">HHUSO_G5370</name>
</gene>
<evidence type="ECO:0000259" key="3">
    <source>
        <dbReference type="PROSITE" id="PS50994"/>
    </source>
</evidence>
<evidence type="ECO:0000256" key="2">
    <source>
        <dbReference type="SAM" id="MobiDB-lite"/>
    </source>
</evidence>
<dbReference type="InterPro" id="IPR050951">
    <property type="entry name" value="Retrovirus_Pol_polyprotein"/>
</dbReference>
<evidence type="ECO:0000313" key="4">
    <source>
        <dbReference type="EMBL" id="KAK6490724.1"/>
    </source>
</evidence>
<dbReference type="Pfam" id="PF00665">
    <property type="entry name" value="rve"/>
    <property type="match status" value="1"/>
</dbReference>
<feature type="domain" description="Integrase catalytic" evidence="3">
    <location>
        <begin position="132"/>
        <end position="297"/>
    </location>
</feature>
<dbReference type="Pfam" id="PF17921">
    <property type="entry name" value="Integrase_H2C2"/>
    <property type="match status" value="1"/>
</dbReference>
<dbReference type="PROSITE" id="PS50994">
    <property type="entry name" value="INTEGRASE"/>
    <property type="match status" value="1"/>
</dbReference>
<dbReference type="Gene3D" id="1.10.340.70">
    <property type="match status" value="1"/>
</dbReference>
<sequence length="430" mass="49772">MSRSKLEQVKQLTSEDPELQTVTQFVKEGWSKYAANVPESIKPYYSEKNCLSLSKGILLHGNRITIPKSLRQEIIERLHDGHYGITKCRERAKMSVWWPGIGKEIQNTIQACKVCQEAKPTQHREPLMTTPLPDRPWKRVGADICELQKKHYLIAVDYFSRYIEIAYLPDMISDTVISRLKNIFARWGCPNELVTDNGPQFKGRGFREFAYDFHHVTTSPHYSQANGEVERAVQTAKRILKQKDQFLALLSYRATPLQATGVSPAQLMLGRQLRTTVPTIEKNLNPKWPNFKLIRKADDKAKESYRRFYNRRNSAKELPELRPGDKVAVKLDGERGWVNTATVLRLAGTPRSYLVQMDRGILRRNRRHLRLIKENFSHLEEQEEESEEGQKKTQATQDLPDIEEPDPPQSPVRVTSRGRIVKRPIRYRSS</sequence>
<reference evidence="4 5" key="1">
    <citation type="submission" date="2021-05" db="EMBL/GenBank/DDBJ databases">
        <authorList>
            <person name="Zahm M."/>
            <person name="Klopp C."/>
            <person name="Cabau C."/>
            <person name="Kuhl H."/>
            <person name="Suciu R."/>
            <person name="Ciorpac M."/>
            <person name="Holostenco D."/>
            <person name="Gessner J."/>
            <person name="Wuertz S."/>
            <person name="Hohne C."/>
            <person name="Stock M."/>
            <person name="Gislard M."/>
            <person name="Lluch J."/>
            <person name="Milhes M."/>
            <person name="Lampietro C."/>
            <person name="Lopez Roques C."/>
            <person name="Donnadieu C."/>
            <person name="Du K."/>
            <person name="Schartl M."/>
            <person name="Guiguen Y."/>
        </authorList>
    </citation>
    <scope>NUCLEOTIDE SEQUENCE [LARGE SCALE GENOMIC DNA]</scope>
    <source>
        <strain evidence="4">Hh-F2</strain>
        <tissue evidence="4">Blood</tissue>
    </source>
</reference>
<dbReference type="InterPro" id="IPR041588">
    <property type="entry name" value="Integrase_H2C2"/>
</dbReference>
<dbReference type="InterPro" id="IPR012337">
    <property type="entry name" value="RNaseH-like_sf"/>
</dbReference>
<feature type="compositionally biased region" description="Basic residues" evidence="2">
    <location>
        <begin position="419"/>
        <end position="430"/>
    </location>
</feature>
<comment type="caution">
    <text evidence="4">The sequence shown here is derived from an EMBL/GenBank/DDBJ whole genome shotgun (WGS) entry which is preliminary data.</text>
</comment>
<feature type="region of interest" description="Disordered" evidence="2">
    <location>
        <begin position="377"/>
        <end position="430"/>
    </location>
</feature>